<protein>
    <submittedName>
        <fullName evidence="1">Uncharacterized protein</fullName>
    </submittedName>
</protein>
<dbReference type="RefSeq" id="WP_369611196.1">
    <property type="nucleotide sequence ID" value="NZ_AP031322.1"/>
</dbReference>
<sequence>MMGLIRLGGARIIDELKTGAKKISELKSSVPLYGSAFDFVLSYLMLYGLVRRYYKDGEEYLELTDIGKNLAVYGPMYIGLYRRRRWW</sequence>
<dbReference type="GeneID" id="92353889"/>
<proteinExistence type="predicted"/>
<evidence type="ECO:0000313" key="1">
    <source>
        <dbReference type="EMBL" id="BFH73016.1"/>
    </source>
</evidence>
<dbReference type="EMBL" id="AP031322">
    <property type="protein sequence ID" value="BFH73016.1"/>
    <property type="molecule type" value="Genomic_DNA"/>
</dbReference>
<dbReference type="KEGG" id="sjv:SJAV_09600"/>
<gene>
    <name evidence="1" type="ORF">SJAV_09600</name>
</gene>
<reference evidence="1" key="1">
    <citation type="submission" date="2024-03" db="EMBL/GenBank/DDBJ databases">
        <title>Complete genome sequence of Sulfurisphaera javensis strain KD-1.</title>
        <authorList>
            <person name="Sakai H."/>
            <person name="Nur N."/>
            <person name="Suwanto A."/>
            <person name="Kurosawa N."/>
        </authorList>
    </citation>
    <scope>NUCLEOTIDE SEQUENCE</scope>
    <source>
        <strain evidence="1">KD-1</strain>
    </source>
</reference>
<organism evidence="1">
    <name type="scientific">Sulfurisphaera javensis</name>
    <dbReference type="NCBI Taxonomy" id="2049879"/>
    <lineage>
        <taxon>Archaea</taxon>
        <taxon>Thermoproteota</taxon>
        <taxon>Thermoprotei</taxon>
        <taxon>Sulfolobales</taxon>
        <taxon>Sulfolobaceae</taxon>
        <taxon>Sulfurisphaera</taxon>
    </lineage>
</organism>
<accession>A0AAT9GQD4</accession>
<name>A0AAT9GQD4_9CREN</name>
<dbReference type="AlphaFoldDB" id="A0AAT9GQD4"/>